<organism evidence="6 7">
    <name type="scientific">Marivibrio halodurans</name>
    <dbReference type="NCBI Taxonomy" id="2039722"/>
    <lineage>
        <taxon>Bacteria</taxon>
        <taxon>Pseudomonadati</taxon>
        <taxon>Pseudomonadota</taxon>
        <taxon>Alphaproteobacteria</taxon>
        <taxon>Rhodospirillales</taxon>
        <taxon>Rhodospirillaceae</taxon>
        <taxon>Marivibrio</taxon>
    </lineage>
</organism>
<dbReference type="PROSITE" id="PS50970">
    <property type="entry name" value="HCY"/>
    <property type="match status" value="1"/>
</dbReference>
<evidence type="ECO:0000313" key="7">
    <source>
        <dbReference type="Proteomes" id="UP000672602"/>
    </source>
</evidence>
<dbReference type="InterPro" id="IPR036589">
    <property type="entry name" value="HCY_dom_sf"/>
</dbReference>
<comment type="caution">
    <text evidence="6">The sequence shown here is derived from an EMBL/GenBank/DDBJ whole genome shotgun (WGS) entry which is preliminary data.</text>
</comment>
<dbReference type="NCBIfam" id="NF005718">
    <property type="entry name" value="PRK07534.1"/>
    <property type="match status" value="1"/>
</dbReference>
<dbReference type="EC" id="2.1.1.5" evidence="6"/>
<dbReference type="PANTHER" id="PTHR11103:SF18">
    <property type="entry name" value="SLR1189 PROTEIN"/>
    <property type="match status" value="1"/>
</dbReference>
<feature type="region of interest" description="Disordered" evidence="4">
    <location>
        <begin position="322"/>
        <end position="349"/>
    </location>
</feature>
<feature type="domain" description="Hcy-binding" evidence="5">
    <location>
        <begin position="7"/>
        <end position="298"/>
    </location>
</feature>
<keyword evidence="2 3" id="KW-0808">Transferase</keyword>
<dbReference type="Gene3D" id="3.20.20.330">
    <property type="entry name" value="Homocysteine-binding-like domain"/>
    <property type="match status" value="1"/>
</dbReference>
<keyword evidence="1 3" id="KW-0489">Methyltransferase</keyword>
<reference evidence="6" key="1">
    <citation type="submission" date="2021-04" db="EMBL/GenBank/DDBJ databases">
        <authorList>
            <person name="Zhang D.-C."/>
        </authorList>
    </citation>
    <scope>NUCLEOTIDE SEQUENCE</scope>
    <source>
        <strain evidence="6">CGMCC 1.15697</strain>
    </source>
</reference>
<dbReference type="PANTHER" id="PTHR11103">
    <property type="entry name" value="SLR1189 PROTEIN"/>
    <property type="match status" value="1"/>
</dbReference>
<dbReference type="Pfam" id="PF02574">
    <property type="entry name" value="S-methyl_trans"/>
    <property type="match status" value="1"/>
</dbReference>
<dbReference type="SUPFAM" id="SSF82282">
    <property type="entry name" value="Homocysteine S-methyltransferase"/>
    <property type="match status" value="1"/>
</dbReference>
<comment type="cofactor">
    <cofactor evidence="3">
        <name>Zn(2+)</name>
        <dbReference type="ChEBI" id="CHEBI:29105"/>
    </cofactor>
</comment>
<evidence type="ECO:0000256" key="1">
    <source>
        <dbReference type="ARBA" id="ARBA00022603"/>
    </source>
</evidence>
<dbReference type="GO" id="GO:0047150">
    <property type="term" value="F:betaine-homocysteine S-methyltransferase activity"/>
    <property type="evidence" value="ECO:0007669"/>
    <property type="project" value="UniProtKB-EC"/>
</dbReference>
<feature type="binding site" evidence="3">
    <location>
        <position position="284"/>
    </location>
    <ligand>
        <name>Zn(2+)</name>
        <dbReference type="ChEBI" id="CHEBI:29105"/>
    </ligand>
</feature>
<dbReference type="Proteomes" id="UP000672602">
    <property type="component" value="Unassembled WGS sequence"/>
</dbReference>
<evidence type="ECO:0000256" key="3">
    <source>
        <dbReference type="PROSITE-ProRule" id="PRU00333"/>
    </source>
</evidence>
<gene>
    <name evidence="6" type="primary">bmt</name>
    <name evidence="6" type="ORF">KAJ83_09445</name>
</gene>
<accession>A0A8J7V2J4</accession>
<dbReference type="GO" id="GO:0046872">
    <property type="term" value="F:metal ion binding"/>
    <property type="evidence" value="ECO:0007669"/>
    <property type="project" value="UniProtKB-KW"/>
</dbReference>
<keyword evidence="3" id="KW-0862">Zinc</keyword>
<protein>
    <submittedName>
        <fullName evidence="6">Betaine--homocysteine S-methyltransferase</fullName>
        <ecNumber evidence="6">2.1.1.5</ecNumber>
    </submittedName>
</protein>
<evidence type="ECO:0000256" key="2">
    <source>
        <dbReference type="ARBA" id="ARBA00022679"/>
    </source>
</evidence>
<dbReference type="AlphaFoldDB" id="A0A8J7V2J4"/>
<dbReference type="GO" id="GO:0032259">
    <property type="term" value="P:methylation"/>
    <property type="evidence" value="ECO:0007669"/>
    <property type="project" value="UniProtKB-KW"/>
</dbReference>
<keyword evidence="3" id="KW-0479">Metal-binding</keyword>
<feature type="binding site" evidence="3">
    <location>
        <position position="283"/>
    </location>
    <ligand>
        <name>Zn(2+)</name>
        <dbReference type="ChEBI" id="CHEBI:29105"/>
    </ligand>
</feature>
<evidence type="ECO:0000256" key="4">
    <source>
        <dbReference type="SAM" id="MobiDB-lite"/>
    </source>
</evidence>
<evidence type="ECO:0000313" key="6">
    <source>
        <dbReference type="EMBL" id="MBP5857231.1"/>
    </source>
</evidence>
<dbReference type="InterPro" id="IPR003726">
    <property type="entry name" value="HCY_dom"/>
</dbReference>
<dbReference type="EMBL" id="JAGMWN010000004">
    <property type="protein sequence ID" value="MBP5857231.1"/>
    <property type="molecule type" value="Genomic_DNA"/>
</dbReference>
<evidence type="ECO:0000259" key="5">
    <source>
        <dbReference type="PROSITE" id="PS50970"/>
    </source>
</evidence>
<feature type="binding site" evidence="3">
    <location>
        <position position="216"/>
    </location>
    <ligand>
        <name>Zn(2+)</name>
        <dbReference type="ChEBI" id="CHEBI:29105"/>
    </ligand>
</feature>
<proteinExistence type="predicted"/>
<keyword evidence="7" id="KW-1185">Reference proteome</keyword>
<name>A0A8J7V2J4_9PROT</name>
<sequence length="349" mass="36618">MAETTENPFLRLLAERTHLIADGAMGTNLFARGLQSGDAPELWNIDHPDRVRSVHQEFVDAGADIILTNSFGGNAYRLKLHDSQDRAFELSKAAAERAREVADATDRPVIVAGSMGPTGELFQPVGPLSHEDGVAAFAEQARGLVAGGADILWIETMSSREEAAAAVEGAASTGKPVVSTMTFDTAGKTMMGLSPEDAYQQLSTLPVRPAAIGANCGLGATENVLSITQMAGVVSPDAVIVAKANCGVPEFKNGEFRYTGTPELMADYARLARDAGARIIGGCCGTDGTVLKAIRDALDGYEPKGAIPTMEQIVEKLGPLAGVTDRPAHGHAHGAAEGEGTGRRRRRRG</sequence>
<dbReference type="RefSeq" id="WP_210681822.1">
    <property type="nucleotide sequence ID" value="NZ_JAGMWN010000004.1"/>
</dbReference>